<organism evidence="2 3">
    <name type="scientific">Cladophialophora psammophila CBS 110553</name>
    <dbReference type="NCBI Taxonomy" id="1182543"/>
    <lineage>
        <taxon>Eukaryota</taxon>
        <taxon>Fungi</taxon>
        <taxon>Dikarya</taxon>
        <taxon>Ascomycota</taxon>
        <taxon>Pezizomycotina</taxon>
        <taxon>Eurotiomycetes</taxon>
        <taxon>Chaetothyriomycetidae</taxon>
        <taxon>Chaetothyriales</taxon>
        <taxon>Herpotrichiellaceae</taxon>
        <taxon>Cladophialophora</taxon>
    </lineage>
</organism>
<keyword evidence="1" id="KW-0472">Membrane</keyword>
<sequence>MMSFSKPLPLLDLESTVRLLLILNNSVALGLSFAVMFPIFIVLGAVFGISILYNLGVILLRLRQKRPRWNDDNNNDGREDIRCPSVFQLTIDALGVLTFLVLYVCSTIETATRGSWLWSPTMMMSYSTIGALVAL</sequence>
<dbReference type="AlphaFoldDB" id="W9WKD0"/>
<evidence type="ECO:0000313" key="2">
    <source>
        <dbReference type="EMBL" id="EXJ68353.1"/>
    </source>
</evidence>
<protein>
    <submittedName>
        <fullName evidence="2">Uncharacterized protein</fullName>
    </submittedName>
</protein>
<evidence type="ECO:0000256" key="1">
    <source>
        <dbReference type="SAM" id="Phobius"/>
    </source>
</evidence>
<dbReference type="Proteomes" id="UP000019471">
    <property type="component" value="Unassembled WGS sequence"/>
</dbReference>
<keyword evidence="1" id="KW-1133">Transmembrane helix</keyword>
<dbReference type="EMBL" id="AMGX01000013">
    <property type="protein sequence ID" value="EXJ68353.1"/>
    <property type="molecule type" value="Genomic_DNA"/>
</dbReference>
<gene>
    <name evidence="2" type="ORF">A1O5_08145</name>
</gene>
<evidence type="ECO:0000313" key="3">
    <source>
        <dbReference type="Proteomes" id="UP000019471"/>
    </source>
</evidence>
<accession>W9WKD0</accession>
<keyword evidence="1" id="KW-0812">Transmembrane</keyword>
<reference evidence="2 3" key="1">
    <citation type="submission" date="2013-03" db="EMBL/GenBank/DDBJ databases">
        <title>The Genome Sequence of Cladophialophora psammophila CBS 110553.</title>
        <authorList>
            <consortium name="The Broad Institute Genomics Platform"/>
            <person name="Cuomo C."/>
            <person name="de Hoog S."/>
            <person name="Gorbushina A."/>
            <person name="Walker B."/>
            <person name="Young S.K."/>
            <person name="Zeng Q."/>
            <person name="Gargeya S."/>
            <person name="Fitzgerald M."/>
            <person name="Haas B."/>
            <person name="Abouelleil A."/>
            <person name="Allen A.W."/>
            <person name="Alvarado L."/>
            <person name="Arachchi H.M."/>
            <person name="Berlin A.M."/>
            <person name="Chapman S.B."/>
            <person name="Gainer-Dewar J."/>
            <person name="Goldberg J."/>
            <person name="Griggs A."/>
            <person name="Gujja S."/>
            <person name="Hansen M."/>
            <person name="Howarth C."/>
            <person name="Imamovic A."/>
            <person name="Ireland A."/>
            <person name="Larimer J."/>
            <person name="McCowan C."/>
            <person name="Murphy C."/>
            <person name="Pearson M."/>
            <person name="Poon T.W."/>
            <person name="Priest M."/>
            <person name="Roberts A."/>
            <person name="Saif S."/>
            <person name="Shea T."/>
            <person name="Sisk P."/>
            <person name="Sykes S."/>
            <person name="Wortman J."/>
            <person name="Nusbaum C."/>
            <person name="Birren B."/>
        </authorList>
    </citation>
    <scope>NUCLEOTIDE SEQUENCE [LARGE SCALE GENOMIC DNA]</scope>
    <source>
        <strain evidence="2 3">CBS 110553</strain>
    </source>
</reference>
<dbReference type="HOGENOM" id="CLU_129963_0_0_1"/>
<comment type="caution">
    <text evidence="2">The sequence shown here is derived from an EMBL/GenBank/DDBJ whole genome shotgun (WGS) entry which is preliminary data.</text>
</comment>
<proteinExistence type="predicted"/>
<keyword evidence="3" id="KW-1185">Reference proteome</keyword>
<feature type="transmembrane region" description="Helical" evidence="1">
    <location>
        <begin position="27"/>
        <end position="60"/>
    </location>
</feature>
<dbReference type="GeneID" id="19192846"/>
<dbReference type="OrthoDB" id="4113403at2759"/>
<dbReference type="RefSeq" id="XP_007746919.1">
    <property type="nucleotide sequence ID" value="XM_007748729.1"/>
</dbReference>
<name>W9WKD0_9EURO</name>